<evidence type="ECO:0000256" key="1">
    <source>
        <dbReference type="SAM" id="SignalP"/>
    </source>
</evidence>
<protein>
    <submittedName>
        <fullName evidence="3">Uncharacterized protein LOC117641298</fullName>
    </submittedName>
</protein>
<sequence length="101" mass="10287">MMKMIAVVFACLVAASSAQLLVGGLGDTTWSHESTAQQHSPWAASASTRSQVHGPDAAVVAAAPILTAPVVHHSPLIAAAPIGYAAPLVHSGLPLAYALRR</sequence>
<reference evidence="3" key="1">
    <citation type="submission" date="2025-08" db="UniProtKB">
        <authorList>
            <consortium name="RefSeq"/>
        </authorList>
    </citation>
    <scope>IDENTIFICATION</scope>
    <source>
        <tissue evidence="3">Total insect</tissue>
    </source>
</reference>
<keyword evidence="1" id="KW-0732">Signal</keyword>
<gene>
    <name evidence="3" type="primary">LOC117641298</name>
</gene>
<dbReference type="GeneID" id="117641298"/>
<keyword evidence="2" id="KW-1185">Reference proteome</keyword>
<feature type="signal peptide" evidence="1">
    <location>
        <begin position="1"/>
        <end position="18"/>
    </location>
</feature>
<dbReference type="OrthoDB" id="10591063at2759"/>
<dbReference type="AlphaFoldDB" id="A0A6P8YKB4"/>
<dbReference type="InParanoid" id="A0A6P8YKB4"/>
<feature type="chain" id="PRO_5028085878" evidence="1">
    <location>
        <begin position="19"/>
        <end position="101"/>
    </location>
</feature>
<organism evidence="3">
    <name type="scientific">Thrips palmi</name>
    <name type="common">Melon thrips</name>
    <dbReference type="NCBI Taxonomy" id="161013"/>
    <lineage>
        <taxon>Eukaryota</taxon>
        <taxon>Metazoa</taxon>
        <taxon>Ecdysozoa</taxon>
        <taxon>Arthropoda</taxon>
        <taxon>Hexapoda</taxon>
        <taxon>Insecta</taxon>
        <taxon>Pterygota</taxon>
        <taxon>Neoptera</taxon>
        <taxon>Paraneoptera</taxon>
        <taxon>Thysanoptera</taxon>
        <taxon>Terebrantia</taxon>
        <taxon>Thripoidea</taxon>
        <taxon>Thripidae</taxon>
        <taxon>Thrips</taxon>
    </lineage>
</organism>
<accession>A0A6P8YKB4</accession>
<evidence type="ECO:0000313" key="3">
    <source>
        <dbReference type="RefSeq" id="XP_034234387.1"/>
    </source>
</evidence>
<dbReference type="RefSeq" id="XP_034234387.1">
    <property type="nucleotide sequence ID" value="XM_034378496.1"/>
</dbReference>
<dbReference type="Proteomes" id="UP000515158">
    <property type="component" value="Unplaced"/>
</dbReference>
<dbReference type="KEGG" id="tpal:117641298"/>
<name>A0A6P8YKB4_THRPL</name>
<evidence type="ECO:0000313" key="2">
    <source>
        <dbReference type="Proteomes" id="UP000515158"/>
    </source>
</evidence>
<proteinExistence type="predicted"/>